<dbReference type="PANTHER" id="PTHR37838:SF1">
    <property type="entry name" value="NA(+)-TRANSLOCATING NADH-QUINONE REDUCTASE SUBUNIT C"/>
    <property type="match status" value="1"/>
</dbReference>
<dbReference type="AlphaFoldDB" id="A0A1R3SVU5"/>
<dbReference type="InterPro" id="IPR007329">
    <property type="entry name" value="FMN-bd"/>
</dbReference>
<comment type="catalytic activity">
    <reaction evidence="16">
        <text>a ubiquinone + n Na(+)(in) + NADH + H(+) = a ubiquinol + n Na(+)(out) + NAD(+)</text>
        <dbReference type="Rhea" id="RHEA:47748"/>
        <dbReference type="Rhea" id="RHEA-COMP:9565"/>
        <dbReference type="Rhea" id="RHEA-COMP:9566"/>
        <dbReference type="ChEBI" id="CHEBI:15378"/>
        <dbReference type="ChEBI" id="CHEBI:16389"/>
        <dbReference type="ChEBI" id="CHEBI:17976"/>
        <dbReference type="ChEBI" id="CHEBI:29101"/>
        <dbReference type="ChEBI" id="CHEBI:57540"/>
        <dbReference type="ChEBI" id="CHEBI:57945"/>
        <dbReference type="EC" id="7.2.1.1"/>
    </reaction>
</comment>
<keyword evidence="1 16" id="KW-0813">Transport</keyword>
<evidence type="ECO:0000256" key="8">
    <source>
        <dbReference type="ARBA" id="ARBA00022967"/>
    </source>
</evidence>
<feature type="domain" description="FMN-binding" evidence="17">
    <location>
        <begin position="127"/>
        <end position="225"/>
    </location>
</feature>
<evidence type="ECO:0000256" key="5">
    <source>
        <dbReference type="ARBA" id="ARBA00022630"/>
    </source>
</evidence>
<keyword evidence="7 16" id="KW-0812">Transmembrane</keyword>
<comment type="caution">
    <text evidence="16">Lacks conserved residue(s) required for the propagation of feature annotation.</text>
</comment>
<evidence type="ECO:0000259" key="17">
    <source>
        <dbReference type="SMART" id="SM00900"/>
    </source>
</evidence>
<feature type="transmembrane region" description="Helical" evidence="16">
    <location>
        <begin position="6"/>
        <end position="26"/>
    </location>
</feature>
<evidence type="ECO:0000313" key="19">
    <source>
        <dbReference type="Proteomes" id="UP000187464"/>
    </source>
</evidence>
<evidence type="ECO:0000256" key="14">
    <source>
        <dbReference type="ARBA" id="ARBA00023136"/>
    </source>
</evidence>
<dbReference type="RefSeq" id="WP_076929129.1">
    <property type="nucleotide sequence ID" value="NZ_DAMBAO010000030.1"/>
</dbReference>
<evidence type="ECO:0000256" key="2">
    <source>
        <dbReference type="ARBA" id="ARBA00022475"/>
    </source>
</evidence>
<dbReference type="GO" id="GO:0005886">
    <property type="term" value="C:plasma membrane"/>
    <property type="evidence" value="ECO:0007669"/>
    <property type="project" value="UniProtKB-SubCell"/>
</dbReference>
<keyword evidence="13 16" id="KW-0830">Ubiquinone</keyword>
<keyword evidence="19" id="KW-1185">Reference proteome</keyword>
<proteinExistence type="inferred from homology"/>
<dbReference type="KEGG" id="psac:PSM36_0855"/>
<keyword evidence="11 16" id="KW-0915">Sodium</keyword>
<comment type="subunit">
    <text evidence="16">Composed of six subunits; NqrA, NqrB, NqrC, NqrD, NqrE and NqrF.</text>
</comment>
<feature type="modified residue" description="FMN phosphoryl threonine" evidence="16">
    <location>
        <position position="208"/>
    </location>
</feature>
<keyword evidence="3" id="KW-0997">Cell inner membrane</keyword>
<dbReference type="PANTHER" id="PTHR37838">
    <property type="entry name" value="NA(+)-TRANSLOCATING NADH-QUINONE REDUCTASE SUBUNIT C"/>
    <property type="match status" value="1"/>
</dbReference>
<dbReference type="STRING" id="1642647.PSM36_0855"/>
<evidence type="ECO:0000256" key="4">
    <source>
        <dbReference type="ARBA" id="ARBA00022553"/>
    </source>
</evidence>
<evidence type="ECO:0000256" key="1">
    <source>
        <dbReference type="ARBA" id="ARBA00022448"/>
    </source>
</evidence>
<dbReference type="EMBL" id="LT605205">
    <property type="protein sequence ID" value="SCD19681.1"/>
    <property type="molecule type" value="Genomic_DNA"/>
</dbReference>
<evidence type="ECO:0000256" key="10">
    <source>
        <dbReference type="ARBA" id="ARBA00023027"/>
    </source>
</evidence>
<protein>
    <recommendedName>
        <fullName evidence="16">Na(+)-translocating NADH-quinone reductase subunit C</fullName>
        <shortName evidence="16">Na(+)-NQR subunit C</shortName>
        <shortName evidence="16">Na(+)-translocating NQR subunit C</shortName>
        <ecNumber evidence="16">7.2.1.1</ecNumber>
    </recommendedName>
    <alternativeName>
        <fullName evidence="16">NQR complex subunit C</fullName>
    </alternativeName>
    <alternativeName>
        <fullName evidence="16">NQR-1 subunit C</fullName>
    </alternativeName>
</protein>
<evidence type="ECO:0000256" key="12">
    <source>
        <dbReference type="ARBA" id="ARBA00023065"/>
    </source>
</evidence>
<gene>
    <name evidence="16 18" type="primary">nqrC</name>
    <name evidence="18" type="ORF">PSM36_0855</name>
</gene>
<evidence type="ECO:0000256" key="9">
    <source>
        <dbReference type="ARBA" id="ARBA00022989"/>
    </source>
</evidence>
<dbReference type="SMART" id="SM00900">
    <property type="entry name" value="FMN_bind"/>
    <property type="match status" value="1"/>
</dbReference>
<keyword evidence="12 16" id="KW-0406">Ion transport</keyword>
<dbReference type="Pfam" id="PF04205">
    <property type="entry name" value="FMN_bind"/>
    <property type="match status" value="1"/>
</dbReference>
<keyword evidence="8 16" id="KW-1278">Translocase</keyword>
<evidence type="ECO:0000256" key="7">
    <source>
        <dbReference type="ARBA" id="ARBA00022692"/>
    </source>
</evidence>
<keyword evidence="14 16" id="KW-0472">Membrane</keyword>
<organism evidence="18 19">
    <name type="scientific">Proteiniphilum saccharofermentans</name>
    <dbReference type="NCBI Taxonomy" id="1642647"/>
    <lineage>
        <taxon>Bacteria</taxon>
        <taxon>Pseudomonadati</taxon>
        <taxon>Bacteroidota</taxon>
        <taxon>Bacteroidia</taxon>
        <taxon>Bacteroidales</taxon>
        <taxon>Dysgonomonadaceae</taxon>
        <taxon>Proteiniphilum</taxon>
    </lineage>
</organism>
<keyword evidence="18" id="KW-0560">Oxidoreductase</keyword>
<accession>A0A1R3SVU5</accession>
<keyword evidence="4 16" id="KW-0597">Phosphoprotein</keyword>
<dbReference type="EC" id="7.2.1.1" evidence="16"/>
<evidence type="ECO:0000256" key="15">
    <source>
        <dbReference type="ARBA" id="ARBA00023201"/>
    </source>
</evidence>
<dbReference type="Proteomes" id="UP000187464">
    <property type="component" value="Chromosome I"/>
</dbReference>
<comment type="subcellular location">
    <subcellularLocation>
        <location evidence="16">Cell membrane</location>
        <topology evidence="16">Single-pass membrane protein</topology>
    </subcellularLocation>
</comment>
<reference evidence="18 19" key="1">
    <citation type="submission" date="2016-08" db="EMBL/GenBank/DDBJ databases">
        <authorList>
            <person name="Seilhamer J.J."/>
        </authorList>
    </citation>
    <scope>NUCLEOTIDE SEQUENCE [LARGE SCALE GENOMIC DNA]</scope>
    <source>
        <strain evidence="18">M3/6</strain>
    </source>
</reference>
<evidence type="ECO:0000256" key="13">
    <source>
        <dbReference type="ARBA" id="ARBA00023075"/>
    </source>
</evidence>
<dbReference type="GO" id="GO:0010181">
    <property type="term" value="F:FMN binding"/>
    <property type="evidence" value="ECO:0007669"/>
    <property type="project" value="UniProtKB-UniRule"/>
</dbReference>
<keyword evidence="6 16" id="KW-0288">FMN</keyword>
<comment type="cofactor">
    <cofactor evidence="16">
        <name>FMN</name>
        <dbReference type="ChEBI" id="CHEBI:58210"/>
    </cofactor>
</comment>
<evidence type="ECO:0000256" key="6">
    <source>
        <dbReference type="ARBA" id="ARBA00022643"/>
    </source>
</evidence>
<keyword evidence="10 16" id="KW-0520">NAD</keyword>
<evidence type="ECO:0000313" key="18">
    <source>
        <dbReference type="EMBL" id="SCD19681.1"/>
    </source>
</evidence>
<dbReference type="InterPro" id="IPR010204">
    <property type="entry name" value="NqrC"/>
</dbReference>
<keyword evidence="5 16" id="KW-0285">Flavoprotein</keyword>
<comment type="function">
    <text evidence="16">NQR complex catalyzes the reduction of ubiquinone-1 to ubiquinol by two successive reactions, coupled with the transport of Na(+) ions from the cytoplasm to the periplasm. NqrA to NqrE are probably involved in the second step, the conversion of ubisemiquinone to ubiquinol.</text>
</comment>
<evidence type="ECO:0000256" key="11">
    <source>
        <dbReference type="ARBA" id="ARBA00023053"/>
    </source>
</evidence>
<comment type="similarity">
    <text evidence="16">Belongs to the NqrC family.</text>
</comment>
<dbReference type="NCBIfam" id="TIGR01938">
    <property type="entry name" value="nqrC"/>
    <property type="match status" value="1"/>
</dbReference>
<keyword evidence="2 16" id="KW-1003">Cell membrane</keyword>
<name>A0A1R3SVU5_9BACT</name>
<dbReference type="HAMAP" id="MF_00427">
    <property type="entry name" value="NqrC"/>
    <property type="match status" value="1"/>
</dbReference>
<evidence type="ECO:0000256" key="16">
    <source>
        <dbReference type="HAMAP-Rule" id="MF_00427"/>
    </source>
</evidence>
<dbReference type="GO" id="GO:0006814">
    <property type="term" value="P:sodium ion transport"/>
    <property type="evidence" value="ECO:0007669"/>
    <property type="project" value="UniProtKB-UniRule"/>
</dbReference>
<dbReference type="GO" id="GO:0016655">
    <property type="term" value="F:oxidoreductase activity, acting on NAD(P)H, quinone or similar compound as acceptor"/>
    <property type="evidence" value="ECO:0007669"/>
    <property type="project" value="UniProtKB-UniRule"/>
</dbReference>
<evidence type="ECO:0000256" key="3">
    <source>
        <dbReference type="ARBA" id="ARBA00022519"/>
    </source>
</evidence>
<keyword evidence="9 16" id="KW-1133">Transmembrane helix</keyword>
<keyword evidence="15 16" id="KW-0739">Sodium transport</keyword>
<sequence>MNRESSGYTIIYASVMVIVVALGLAFTHQVLNERQIANENTDKMQQILRSLNLDVSAAEAQAKYTELIKNAYLINDEGMTVEGTEGITPNDPAFSTELGDPQAAGLPVYEAEVDGSTKYIIPMSGTGLWGPIWGYLAIESDGSAIYGAEFGHAGETPGLGAEIETAPFRNQFREKNLFRNDEFTSVAVVKPGQTNTRRDYVDGISGGTITSKGVDNMLLNSVGRYKNFLMNLHTANQ</sequence>